<protein>
    <submittedName>
        <fullName evidence="3">Glycosyltransferase</fullName>
    </submittedName>
</protein>
<dbReference type="OrthoDB" id="131038at2157"/>
<feature type="domain" description="Glycosyltransferase subfamily 4-like N-terminal" evidence="2">
    <location>
        <begin position="16"/>
        <end position="189"/>
    </location>
</feature>
<dbReference type="GO" id="GO:0016757">
    <property type="term" value="F:glycosyltransferase activity"/>
    <property type="evidence" value="ECO:0007669"/>
    <property type="project" value="InterPro"/>
</dbReference>
<evidence type="ECO:0000313" key="4">
    <source>
        <dbReference type="Proteomes" id="UP000015381"/>
    </source>
</evidence>
<dbReference type="RefSeq" id="WP_020936453.1">
    <property type="nucleotide sequence ID" value="NC_021921.1"/>
</dbReference>
<feature type="domain" description="Glycosyl transferase family 1" evidence="1">
    <location>
        <begin position="202"/>
        <end position="357"/>
    </location>
</feature>
<dbReference type="PANTHER" id="PTHR45947">
    <property type="entry name" value="SULFOQUINOVOSYL TRANSFERASE SQD2"/>
    <property type="match status" value="1"/>
</dbReference>
<dbReference type="EMBL" id="HF571520">
    <property type="protein sequence ID" value="CCQ34762.1"/>
    <property type="molecule type" value="Genomic_DNA"/>
</dbReference>
<dbReference type="InterPro" id="IPR001296">
    <property type="entry name" value="Glyco_trans_1"/>
</dbReference>
<evidence type="ECO:0000313" key="3">
    <source>
        <dbReference type="EMBL" id="CCQ34762.1"/>
    </source>
</evidence>
<reference evidence="3 4" key="1">
    <citation type="journal article" date="2014" name="Environ. Microbiol.">
        <title>Halorhabdus tiamatea: proteogenomics and glycosidase activity measurements identify the first cultivated euryarchaeon from a deep-sea anoxic brine lake as potential polysaccharide degrader.</title>
        <authorList>
            <person name="Werner J."/>
            <person name="Ferrer M."/>
            <person name="Michel G."/>
            <person name="Mann A.J."/>
            <person name="Huang S."/>
            <person name="Juarez S."/>
            <person name="Ciordia S."/>
            <person name="Albar J.P."/>
            <person name="Alcaide M."/>
            <person name="La Cono V."/>
            <person name="Yakimov M.M."/>
            <person name="Antunes A."/>
            <person name="Taborda M."/>
            <person name="Da Costa M.S."/>
            <person name="Amann R.I."/>
            <person name="Gloeckner F.O."/>
            <person name="Golyshina O.V."/>
            <person name="Golyshin P.N."/>
            <person name="Teeling H."/>
        </authorList>
    </citation>
    <scope>NUCLEOTIDE SEQUENCE [LARGE SCALE GENOMIC DNA]</scope>
    <source>
        <strain evidence="4">SARL4B</strain>
    </source>
</reference>
<dbReference type="HOGENOM" id="CLU_009583_2_5_2"/>
<evidence type="ECO:0000259" key="1">
    <source>
        <dbReference type="Pfam" id="PF00534"/>
    </source>
</evidence>
<dbReference type="Proteomes" id="UP000015381">
    <property type="component" value="Chromosome I"/>
</dbReference>
<keyword evidence="3" id="KW-0808">Transferase</keyword>
<dbReference type="KEGG" id="hti:HTIA_2657"/>
<dbReference type="Pfam" id="PF13439">
    <property type="entry name" value="Glyco_transf_4"/>
    <property type="match status" value="1"/>
</dbReference>
<dbReference type="Gene3D" id="3.40.50.2000">
    <property type="entry name" value="Glycogen Phosphorylase B"/>
    <property type="match status" value="2"/>
</dbReference>
<dbReference type="PANTHER" id="PTHR45947:SF3">
    <property type="entry name" value="SULFOQUINOVOSYL TRANSFERASE SQD2"/>
    <property type="match status" value="1"/>
</dbReference>
<dbReference type="PATRIC" id="fig|1033806.12.peg.2645"/>
<keyword evidence="4" id="KW-1185">Reference proteome</keyword>
<dbReference type="AlphaFoldDB" id="S6CVV2"/>
<proteinExistence type="predicted"/>
<dbReference type="Pfam" id="PF00534">
    <property type="entry name" value="Glycos_transf_1"/>
    <property type="match status" value="1"/>
</dbReference>
<dbReference type="SUPFAM" id="SSF53756">
    <property type="entry name" value="UDP-Glycosyltransferase/glycogen phosphorylase"/>
    <property type="match status" value="1"/>
</dbReference>
<organism evidence="3 4">
    <name type="scientific">Halorhabdus tiamatea SARL4B</name>
    <dbReference type="NCBI Taxonomy" id="1033806"/>
    <lineage>
        <taxon>Archaea</taxon>
        <taxon>Methanobacteriati</taxon>
        <taxon>Methanobacteriota</taxon>
        <taxon>Stenosarchaea group</taxon>
        <taxon>Halobacteria</taxon>
        <taxon>Halobacteriales</taxon>
        <taxon>Haloarculaceae</taxon>
        <taxon>Halorhabdus</taxon>
    </lineage>
</organism>
<dbReference type="CDD" id="cd03801">
    <property type="entry name" value="GT4_PimA-like"/>
    <property type="match status" value="1"/>
</dbReference>
<sequence>MHVGIITPRYPPNTKGGGEVSTELLAKKLADSDRISSVAVMSFDGDGTETRDGITIQRLGSISNVLTEWQNLRAYPKLRNRVDEFDLIHAYNMELHPIVGALSGRTKPATVGTLNSYHFFPRSVTMDSPGPLEWLYEMIGHPTTGRLLEYFVRQMDAHIAISEAVRDLYVEFGYSSEKIKVVPNMIDPAFEVRRDIGTDDKDGTTEVLYVGELSVQKGVRFLIDAIAALPSAYRATIVGDGDQRTTLEQQVRALGVENRVTFQGQVPYEEVSSKYGLADVFVHPGIWPEPFGRTILEAMQAGLPVVCTDIGGPADIVRNPELRCEPGDHEALAASIRYASENGATIGERNQRYVENEYSPATVVSEIIDLYERLLDGERV</sequence>
<gene>
    <name evidence="3" type="ORF">HTIA_2657</name>
</gene>
<accession>S6CVV2</accession>
<dbReference type="InterPro" id="IPR050194">
    <property type="entry name" value="Glycosyltransferase_grp1"/>
</dbReference>
<name>S6CVV2_9EURY</name>
<dbReference type="GeneID" id="23798801"/>
<dbReference type="InterPro" id="IPR028098">
    <property type="entry name" value="Glyco_trans_4-like_N"/>
</dbReference>
<evidence type="ECO:0000259" key="2">
    <source>
        <dbReference type="Pfam" id="PF13439"/>
    </source>
</evidence>